<accession>A0A8H3UZQ7</accession>
<comment type="subcellular location">
    <subcellularLocation>
        <location evidence="1">Mitochondrion</location>
    </subcellularLocation>
</comment>
<dbReference type="Pfam" id="PF10780">
    <property type="entry name" value="MRP_L53"/>
    <property type="match status" value="1"/>
</dbReference>
<evidence type="ECO:0000313" key="11">
    <source>
        <dbReference type="Proteomes" id="UP000447873"/>
    </source>
</evidence>
<dbReference type="EMBL" id="WNWR01000247">
    <property type="protein sequence ID" value="KAE9986929.1"/>
    <property type="molecule type" value="Genomic_DNA"/>
</dbReference>
<evidence type="ECO:0000256" key="4">
    <source>
        <dbReference type="ARBA" id="ARBA00023128"/>
    </source>
</evidence>
<dbReference type="EMBL" id="WNWS01000108">
    <property type="protein sequence ID" value="KAE9980124.1"/>
    <property type="molecule type" value="Genomic_DNA"/>
</dbReference>
<keyword evidence="3" id="KW-0689">Ribosomal protein</keyword>
<name>A0A8H3UZQ7_VENIN</name>
<keyword evidence="12" id="KW-1185">Reference proteome</keyword>
<dbReference type="Proteomes" id="UP000433883">
    <property type="component" value="Unassembled WGS sequence"/>
</dbReference>
<dbReference type="Proteomes" id="UP000447873">
    <property type="component" value="Unassembled WGS sequence"/>
</dbReference>
<dbReference type="Proteomes" id="UP000490939">
    <property type="component" value="Unassembled WGS sequence"/>
</dbReference>
<dbReference type="InterPro" id="IPR042776">
    <property type="entry name" value="Ribosomal_mL53_fung"/>
</dbReference>
<gene>
    <name evidence="7" type="ORF">BLS_000644</name>
    <name evidence="9" type="ORF">EG327_004079</name>
    <name evidence="8" type="ORF">EG328_000489</name>
</gene>
<dbReference type="OrthoDB" id="4136894at2759"/>
<sequence length="97" mass="11057">MIPRFLTDVTIKFNPFSPRSKAARIFLSLLPPNARQTMKISVAQLPRASEEKATLAVKFKDGKEMSFDPETVKIKKVIEEVDRHSRLLARQEELTSS</sequence>
<keyword evidence="5" id="KW-0687">Ribonucleoprotein</keyword>
<reference evidence="7 10" key="1">
    <citation type="submission" date="2019-11" db="EMBL/GenBank/DDBJ databases">
        <title>Venturia inaequalis Genome Resource.</title>
        <authorList>
            <person name="Lichtner F.J."/>
        </authorList>
    </citation>
    <scope>NUCLEOTIDE SEQUENCE [LARGE SCALE GENOMIC DNA]</scope>
    <source>
        <strain evidence="8 11">120213</strain>
        <strain evidence="7">Bline_iso_100314</strain>
        <strain evidence="9 12">DMI_063113</strain>
    </source>
</reference>
<organism evidence="7 10">
    <name type="scientific">Venturia inaequalis</name>
    <name type="common">Apple scab fungus</name>
    <dbReference type="NCBI Taxonomy" id="5025"/>
    <lineage>
        <taxon>Eukaryota</taxon>
        <taxon>Fungi</taxon>
        <taxon>Dikarya</taxon>
        <taxon>Ascomycota</taxon>
        <taxon>Pezizomycotina</taxon>
        <taxon>Dothideomycetes</taxon>
        <taxon>Pleosporomycetidae</taxon>
        <taxon>Venturiales</taxon>
        <taxon>Venturiaceae</taxon>
        <taxon>Venturia</taxon>
    </lineage>
</organism>
<comment type="caution">
    <text evidence="7">The sequence shown here is derived from an EMBL/GenBank/DDBJ whole genome shotgun (WGS) entry which is preliminary data.</text>
</comment>
<dbReference type="Gene3D" id="3.40.30.10">
    <property type="entry name" value="Glutaredoxin"/>
    <property type="match status" value="1"/>
</dbReference>
<evidence type="ECO:0000313" key="12">
    <source>
        <dbReference type="Proteomes" id="UP000490939"/>
    </source>
</evidence>
<dbReference type="GO" id="GO:0003735">
    <property type="term" value="F:structural constituent of ribosome"/>
    <property type="evidence" value="ECO:0007669"/>
    <property type="project" value="TreeGrafter"/>
</dbReference>
<evidence type="ECO:0000256" key="1">
    <source>
        <dbReference type="ARBA" id="ARBA00004173"/>
    </source>
</evidence>
<dbReference type="PANTHER" id="PTHR28236">
    <property type="entry name" value="54S RIBOSOMAL PROTEIN L44, MITOCHONDRIAL"/>
    <property type="match status" value="1"/>
</dbReference>
<evidence type="ECO:0000313" key="8">
    <source>
        <dbReference type="EMBL" id="KAE9980124.1"/>
    </source>
</evidence>
<dbReference type="InterPro" id="IPR019716">
    <property type="entry name" value="Ribosomal_mL53"/>
</dbReference>
<proteinExistence type="inferred from homology"/>
<dbReference type="GO" id="GO:0005762">
    <property type="term" value="C:mitochondrial large ribosomal subunit"/>
    <property type="evidence" value="ECO:0007669"/>
    <property type="project" value="TreeGrafter"/>
</dbReference>
<dbReference type="AlphaFoldDB" id="A0A8H3UZQ7"/>
<dbReference type="EMBL" id="WNWQ01000112">
    <property type="protein sequence ID" value="KAE9978427.1"/>
    <property type="molecule type" value="Genomic_DNA"/>
</dbReference>
<evidence type="ECO:0000256" key="2">
    <source>
        <dbReference type="ARBA" id="ARBA00005557"/>
    </source>
</evidence>
<evidence type="ECO:0000256" key="3">
    <source>
        <dbReference type="ARBA" id="ARBA00022980"/>
    </source>
</evidence>
<dbReference type="FunFam" id="3.40.30.10:FF:000260">
    <property type="entry name" value="Mitochondrial ribosomal protein L44"/>
    <property type="match status" value="1"/>
</dbReference>
<comment type="similarity">
    <text evidence="2">Belongs to the mitochondrion-specific ribosomal protein mL53 family.</text>
</comment>
<evidence type="ECO:0000313" key="9">
    <source>
        <dbReference type="EMBL" id="KAE9986929.1"/>
    </source>
</evidence>
<evidence type="ECO:0000313" key="10">
    <source>
        <dbReference type="Proteomes" id="UP000433883"/>
    </source>
</evidence>
<keyword evidence="4" id="KW-0496">Mitochondrion</keyword>
<evidence type="ECO:0000256" key="5">
    <source>
        <dbReference type="ARBA" id="ARBA00023274"/>
    </source>
</evidence>
<evidence type="ECO:0000256" key="6">
    <source>
        <dbReference type="ARBA" id="ARBA00035180"/>
    </source>
</evidence>
<protein>
    <recommendedName>
        <fullName evidence="6">Large ribosomal subunit protein mL53</fullName>
    </recommendedName>
</protein>
<dbReference type="PANTHER" id="PTHR28236:SF1">
    <property type="entry name" value="LARGE RIBOSOMAL SUBUNIT PROTEIN ML53"/>
    <property type="match status" value="1"/>
</dbReference>
<evidence type="ECO:0000313" key="7">
    <source>
        <dbReference type="EMBL" id="KAE9978427.1"/>
    </source>
</evidence>